<evidence type="ECO:0000313" key="2">
    <source>
        <dbReference type="EMBL" id="PLW76964.1"/>
    </source>
</evidence>
<sequence>MLHWTWKGPVRSRTPQPHQDQTPSSAQPVERKSSQTGALLAVHQTGRPRWTPRDYAALAHQGYARNPIVYRSIRMISEAAASVPMLCQMGGQRLSDHPALSLLAHPNARQAGADWLESLFGHLLVSGNAYVEAVYGANTLRELHSLRPDRMKVVPGPDGWPEAFDYTVGGKSVRFDQNEDRHPVPPILHLTLFHPLDDHYGLSPLEAAQTSLDVHNAAASWNKALLDNSARPSGALVYAASEAGNLSDEQFERLKKELEDGYQGAMNAGRPLLLEGGLDWKSMSMSPRDMDFIDAKNSAAREIALAFGVPPMLLGIPGDNTYANYAEANRAFWRQTVLPLTSRCLHSLALWLSPAYDAPFDLKIDLDHISALAGEREALWRRVGDASFLSEDEKRIAVGYAPHNPEQRDPDRGNGGGS</sequence>
<keyword evidence="3" id="KW-1185">Reference proteome</keyword>
<feature type="compositionally biased region" description="Polar residues" evidence="1">
    <location>
        <begin position="13"/>
        <end position="27"/>
    </location>
</feature>
<dbReference type="AlphaFoldDB" id="A0A2N5XR33"/>
<dbReference type="InterPro" id="IPR006944">
    <property type="entry name" value="Phage/GTA_portal"/>
</dbReference>
<dbReference type="Proteomes" id="UP000234881">
    <property type="component" value="Unassembled WGS sequence"/>
</dbReference>
<accession>A0A2N5XR33</accession>
<dbReference type="OrthoDB" id="9134461at2"/>
<comment type="caution">
    <text evidence="2">The sequence shown here is derived from an EMBL/GenBank/DDBJ whole genome shotgun (WGS) entry which is preliminary data.</text>
</comment>
<dbReference type="EMBL" id="PKUQ01000022">
    <property type="protein sequence ID" value="PLW76964.1"/>
    <property type="molecule type" value="Genomic_DNA"/>
</dbReference>
<organism evidence="2 3">
    <name type="scientific">Cohaesibacter celericrescens</name>
    <dbReference type="NCBI Taxonomy" id="2067669"/>
    <lineage>
        <taxon>Bacteria</taxon>
        <taxon>Pseudomonadati</taxon>
        <taxon>Pseudomonadota</taxon>
        <taxon>Alphaproteobacteria</taxon>
        <taxon>Hyphomicrobiales</taxon>
        <taxon>Cohaesibacteraceae</taxon>
    </lineage>
</organism>
<dbReference type="Pfam" id="PF04860">
    <property type="entry name" value="Phage_portal"/>
    <property type="match status" value="1"/>
</dbReference>
<evidence type="ECO:0000256" key="1">
    <source>
        <dbReference type="SAM" id="MobiDB-lite"/>
    </source>
</evidence>
<name>A0A2N5XR33_9HYPH</name>
<dbReference type="NCBIfam" id="TIGR01537">
    <property type="entry name" value="portal_HK97"/>
    <property type="match status" value="1"/>
</dbReference>
<proteinExistence type="predicted"/>
<dbReference type="InterPro" id="IPR006427">
    <property type="entry name" value="Portal_HK97"/>
</dbReference>
<feature type="region of interest" description="Disordered" evidence="1">
    <location>
        <begin position="398"/>
        <end position="418"/>
    </location>
</feature>
<protein>
    <submittedName>
        <fullName evidence="2">Phage portal protein</fullName>
    </submittedName>
</protein>
<gene>
    <name evidence="2" type="ORF">C0081_13040</name>
</gene>
<evidence type="ECO:0000313" key="3">
    <source>
        <dbReference type="Proteomes" id="UP000234881"/>
    </source>
</evidence>
<feature type="region of interest" description="Disordered" evidence="1">
    <location>
        <begin position="1"/>
        <end position="35"/>
    </location>
</feature>
<reference evidence="2 3" key="1">
    <citation type="submission" date="2018-01" db="EMBL/GenBank/DDBJ databases">
        <title>The draft genome sequence of Cohaesibacter sp. H1304.</title>
        <authorList>
            <person name="Wang N.-N."/>
            <person name="Du Z.-J."/>
        </authorList>
    </citation>
    <scope>NUCLEOTIDE SEQUENCE [LARGE SCALE GENOMIC DNA]</scope>
    <source>
        <strain evidence="2 3">H1304</strain>
    </source>
</reference>
<dbReference type="RefSeq" id="WP_101534254.1">
    <property type="nucleotide sequence ID" value="NZ_JBFHIU010000020.1"/>
</dbReference>